<dbReference type="KEGG" id="crb:17879519"/>
<dbReference type="PANTHER" id="PTHR44259:SF22">
    <property type="entry name" value="F-BOX DOMAIN-CONTAINING PROTEIN"/>
    <property type="match status" value="1"/>
</dbReference>
<organism evidence="2 3">
    <name type="scientific">Capsella rubella</name>
    <dbReference type="NCBI Taxonomy" id="81985"/>
    <lineage>
        <taxon>Eukaryota</taxon>
        <taxon>Viridiplantae</taxon>
        <taxon>Streptophyta</taxon>
        <taxon>Embryophyta</taxon>
        <taxon>Tracheophyta</taxon>
        <taxon>Spermatophyta</taxon>
        <taxon>Magnoliopsida</taxon>
        <taxon>eudicotyledons</taxon>
        <taxon>Gunneridae</taxon>
        <taxon>Pentapetalae</taxon>
        <taxon>rosids</taxon>
        <taxon>malvids</taxon>
        <taxon>Brassicales</taxon>
        <taxon>Brassicaceae</taxon>
        <taxon>Camelineae</taxon>
        <taxon>Capsella</taxon>
    </lineage>
</organism>
<accession>R0H4W8</accession>
<dbReference type="AlphaFoldDB" id="R0H4W8"/>
<reference evidence="3" key="1">
    <citation type="journal article" date="2013" name="Nat. Genet.">
        <title>The Capsella rubella genome and the genomic consequences of rapid mating system evolution.</title>
        <authorList>
            <person name="Slotte T."/>
            <person name="Hazzouri K.M."/>
            <person name="Agren J.A."/>
            <person name="Koenig D."/>
            <person name="Maumus F."/>
            <person name="Guo Y.L."/>
            <person name="Steige K."/>
            <person name="Platts A.E."/>
            <person name="Escobar J.S."/>
            <person name="Newman L.K."/>
            <person name="Wang W."/>
            <person name="Mandakova T."/>
            <person name="Vello E."/>
            <person name="Smith L.M."/>
            <person name="Henz S.R."/>
            <person name="Steffen J."/>
            <person name="Takuno S."/>
            <person name="Brandvain Y."/>
            <person name="Coop G."/>
            <person name="Andolfatto P."/>
            <person name="Hu T.T."/>
            <person name="Blanchette M."/>
            <person name="Clark R.M."/>
            <person name="Quesneville H."/>
            <person name="Nordborg M."/>
            <person name="Gaut B.S."/>
            <person name="Lysak M.A."/>
            <person name="Jenkins J."/>
            <person name="Grimwood J."/>
            <person name="Chapman J."/>
            <person name="Prochnik S."/>
            <person name="Shu S."/>
            <person name="Rokhsar D."/>
            <person name="Schmutz J."/>
            <person name="Weigel D."/>
            <person name="Wright S.I."/>
        </authorList>
    </citation>
    <scope>NUCLEOTIDE SEQUENCE [LARGE SCALE GENOMIC DNA]</scope>
    <source>
        <strain evidence="3">cv. Monte Gargano</strain>
    </source>
</reference>
<proteinExistence type="predicted"/>
<evidence type="ECO:0000313" key="3">
    <source>
        <dbReference type="Proteomes" id="UP000029121"/>
    </source>
</evidence>
<gene>
    <name evidence="2" type="ORF">CARUB_v10007106mg</name>
</gene>
<protein>
    <recommendedName>
        <fullName evidence="1">KIB1-4 beta-propeller domain-containing protein</fullName>
    </recommendedName>
</protein>
<sequence>MNAPSPMSNGSGWSKLSLNLLNKVFKCLGFAELAESACPSLPNASRKSSPNSQTPWLILFPEKGKDYCLLFNPQDKEKLQRIQDLGDNFANSHCLAICGSWLFMRDLRYNLYIMNLLTREKIDLPSVESQFGRIKIERTIDDMFHIKLDGEYFGDPDNHIDIYYPSLWIDENTKDYVVTWYLRYSRQYLVYSRKGDNLWKHASLWSHDMLIYDMVHKDNKIYLYSDSRDVKVLDFSRDVPRKIFKTKVNYDVWAKGLPRRLEPGDVWDMKKEHLVVTLTGEPLRVRSIIRSDSDVWYFRIYKMNSSNTEWEKLTCLGDEAIILDQRITVLASATEGIKRNSIYFSGYRSDHQRDWSEKDIFIFNLDTNEVQRPHLPVCSSIRSSNARWFLSNSKEVHN</sequence>
<name>R0H4W8_9BRAS</name>
<keyword evidence="3" id="KW-1185">Reference proteome</keyword>
<dbReference type="eggNOG" id="ENOG502R1JZ">
    <property type="taxonomic scope" value="Eukaryota"/>
</dbReference>
<dbReference type="PANTHER" id="PTHR44259">
    <property type="entry name" value="OS07G0183000 PROTEIN-RELATED"/>
    <property type="match status" value="1"/>
</dbReference>
<dbReference type="Pfam" id="PF03478">
    <property type="entry name" value="Beta-prop_KIB1-4"/>
    <property type="match status" value="1"/>
</dbReference>
<evidence type="ECO:0000313" key="2">
    <source>
        <dbReference type="EMBL" id="EOA18548.1"/>
    </source>
</evidence>
<dbReference type="STRING" id="81985.R0H4W8"/>
<dbReference type="EMBL" id="KB870811">
    <property type="protein sequence ID" value="EOA18548.1"/>
    <property type="molecule type" value="Genomic_DNA"/>
</dbReference>
<feature type="domain" description="KIB1-4 beta-propeller" evidence="1">
    <location>
        <begin position="71"/>
        <end position="364"/>
    </location>
</feature>
<dbReference type="InterPro" id="IPR005174">
    <property type="entry name" value="KIB1-4_b-propeller"/>
</dbReference>
<dbReference type="Proteomes" id="UP000029121">
    <property type="component" value="Unassembled WGS sequence"/>
</dbReference>
<dbReference type="InterPro" id="IPR050942">
    <property type="entry name" value="F-box_BR-signaling"/>
</dbReference>
<evidence type="ECO:0000259" key="1">
    <source>
        <dbReference type="Pfam" id="PF03478"/>
    </source>
</evidence>
<dbReference type="OrthoDB" id="642536at2759"/>